<dbReference type="SUPFAM" id="SSF49265">
    <property type="entry name" value="Fibronectin type III"/>
    <property type="match status" value="2"/>
</dbReference>
<dbReference type="GeneID" id="113106543"/>
<dbReference type="InterPro" id="IPR013783">
    <property type="entry name" value="Ig-like_fold"/>
</dbReference>
<dbReference type="GO" id="GO:0016020">
    <property type="term" value="C:membrane"/>
    <property type="evidence" value="ECO:0007669"/>
    <property type="project" value="UniProtKB-SubCell"/>
</dbReference>
<dbReference type="InterPro" id="IPR003961">
    <property type="entry name" value="FN3_dom"/>
</dbReference>
<dbReference type="RefSeq" id="XP_026124405.1">
    <property type="nucleotide sequence ID" value="XM_026268620.1"/>
</dbReference>
<evidence type="ECO:0000313" key="3">
    <source>
        <dbReference type="Proteomes" id="UP000515129"/>
    </source>
</evidence>
<dbReference type="Proteomes" id="UP000515129">
    <property type="component" value="Chromosome 1"/>
</dbReference>
<accession>A0A6P6PWA7</accession>
<organism evidence="3 4">
    <name type="scientific">Carassius auratus</name>
    <name type="common">Goldfish</name>
    <dbReference type="NCBI Taxonomy" id="7957"/>
    <lineage>
        <taxon>Eukaryota</taxon>
        <taxon>Metazoa</taxon>
        <taxon>Chordata</taxon>
        <taxon>Craniata</taxon>
        <taxon>Vertebrata</taxon>
        <taxon>Euteleostomi</taxon>
        <taxon>Actinopterygii</taxon>
        <taxon>Neopterygii</taxon>
        <taxon>Teleostei</taxon>
        <taxon>Ostariophysi</taxon>
        <taxon>Cypriniformes</taxon>
        <taxon>Cyprinidae</taxon>
        <taxon>Cyprininae</taxon>
        <taxon>Carassius</taxon>
    </lineage>
</organism>
<dbReference type="PROSITE" id="PS50853">
    <property type="entry name" value="FN3"/>
    <property type="match status" value="2"/>
</dbReference>
<name>A0A6P6PWA7_CARAU</name>
<dbReference type="CDD" id="cd00063">
    <property type="entry name" value="FN3"/>
    <property type="match status" value="2"/>
</dbReference>
<evidence type="ECO:0000256" key="1">
    <source>
        <dbReference type="ARBA" id="ARBA00023157"/>
    </source>
</evidence>
<dbReference type="AlphaFoldDB" id="A0A6P6PWA7"/>
<dbReference type="Pfam" id="PF00041">
    <property type="entry name" value="fn3"/>
    <property type="match status" value="1"/>
</dbReference>
<proteinExistence type="predicted"/>
<feature type="domain" description="Fibronectin type-III" evidence="2">
    <location>
        <begin position="142"/>
        <end position="234"/>
    </location>
</feature>
<evidence type="ECO:0000259" key="2">
    <source>
        <dbReference type="PROSITE" id="PS50853"/>
    </source>
</evidence>
<sequence length="256" mass="27454">MEGTPTERPAATERVETILPGLPLLTVAPSEDGSALLNCQPPPAGLSPVLGYRLSYGQDDPTSDSFMVQELNAEKHSDTVSSLSAGVLYVLRLAARTIWGYGSSTQVTLLTPNVVPTATDDMVTAPGTTDAQNVSAQEPIPLLANLTAEGINSSSVILRWEPPKSSERIQVYRVWWAVSYGNGTDITMESDVSEATVVLNGLSPNTEYVARVCLLSKNGPGPYSLPLSIKTQPARDGRTHVLYILTHKHLHSGNPY</sequence>
<reference evidence="4" key="1">
    <citation type="submission" date="2025-08" db="UniProtKB">
        <authorList>
            <consortium name="RefSeq"/>
        </authorList>
    </citation>
    <scope>IDENTIFICATION</scope>
    <source>
        <strain evidence="4">Wakin</strain>
        <tissue evidence="4">Muscle</tissue>
    </source>
</reference>
<dbReference type="KEGG" id="caua:113106543"/>
<gene>
    <name evidence="4" type="primary">LOC113106543</name>
</gene>
<keyword evidence="1" id="KW-1015">Disulfide bond</keyword>
<feature type="domain" description="Fibronectin type-III" evidence="2">
    <location>
        <begin position="20"/>
        <end position="117"/>
    </location>
</feature>
<dbReference type="GO" id="GO:0098609">
    <property type="term" value="P:cell-cell adhesion"/>
    <property type="evidence" value="ECO:0007669"/>
    <property type="project" value="TreeGrafter"/>
</dbReference>
<dbReference type="PANTHER" id="PTHR44170">
    <property type="entry name" value="PROTEIN SIDEKICK"/>
    <property type="match status" value="1"/>
</dbReference>
<dbReference type="SMART" id="SM00060">
    <property type="entry name" value="FN3"/>
    <property type="match status" value="2"/>
</dbReference>
<evidence type="ECO:0000313" key="4">
    <source>
        <dbReference type="RefSeq" id="XP_026124405.1"/>
    </source>
</evidence>
<dbReference type="Gene3D" id="2.60.40.10">
    <property type="entry name" value="Immunoglobulins"/>
    <property type="match status" value="2"/>
</dbReference>
<dbReference type="PANTHER" id="PTHR44170:SF6">
    <property type="entry name" value="CONTACTIN"/>
    <property type="match status" value="1"/>
</dbReference>
<dbReference type="InterPro" id="IPR036116">
    <property type="entry name" value="FN3_sf"/>
</dbReference>
<protein>
    <submittedName>
        <fullName evidence="4">Receptor-type tyrosine-protein phosphatase delta-like</fullName>
    </submittedName>
</protein>
<keyword evidence="3" id="KW-1185">Reference proteome</keyword>